<evidence type="ECO:0008006" key="2">
    <source>
        <dbReference type="Google" id="ProtNLM"/>
    </source>
</evidence>
<sequence>MSMRKVILAIVLLMVGCCGTCFGRKLVEPDTLTFKKTYSMDGRDKKDLYGFLSGWPSTDMGLEYSRFCHDRNRKEFRGRFWNVAFGNRVGDIFGDIYIVYRDGGFDLVFTNINAHWKYNFVHRLSTHDDRFNRTWYWRVTRSQKVIDEIRKRSKEIFEMITASMDHYLEVGPPVELKKL</sequence>
<name>A0A8S5UX34_9CAUD</name>
<reference evidence="1" key="1">
    <citation type="journal article" date="2021" name="Proc. Natl. Acad. Sci. U.S.A.">
        <title>A Catalog of Tens of Thousands of Viruses from Human Metagenomes Reveals Hidden Associations with Chronic Diseases.</title>
        <authorList>
            <person name="Tisza M.J."/>
            <person name="Buck C.B."/>
        </authorList>
    </citation>
    <scope>NUCLEOTIDE SEQUENCE</scope>
    <source>
        <strain evidence="1">CtzO58</strain>
    </source>
</reference>
<dbReference type="EMBL" id="BK016157">
    <property type="protein sequence ID" value="DAF98926.1"/>
    <property type="molecule type" value="Genomic_DNA"/>
</dbReference>
<accession>A0A8S5UX34</accession>
<protein>
    <recommendedName>
        <fullName evidence="2">Lipoprotein</fullName>
    </recommendedName>
</protein>
<evidence type="ECO:0000313" key="1">
    <source>
        <dbReference type="EMBL" id="DAF98926.1"/>
    </source>
</evidence>
<proteinExistence type="predicted"/>
<organism evidence="1">
    <name type="scientific">Siphoviridae sp. ctzO58</name>
    <dbReference type="NCBI Taxonomy" id="2825748"/>
    <lineage>
        <taxon>Viruses</taxon>
        <taxon>Duplodnaviria</taxon>
        <taxon>Heunggongvirae</taxon>
        <taxon>Uroviricota</taxon>
        <taxon>Caudoviricetes</taxon>
    </lineage>
</organism>
<dbReference type="PROSITE" id="PS51257">
    <property type="entry name" value="PROKAR_LIPOPROTEIN"/>
    <property type="match status" value="1"/>
</dbReference>